<proteinExistence type="predicted"/>
<accession>A0A6H5HWD0</accession>
<reference evidence="1 2" key="1">
    <citation type="submission" date="2020-02" db="EMBL/GenBank/DDBJ databases">
        <authorList>
            <person name="Ferguson B K."/>
        </authorList>
    </citation>
    <scope>NUCLEOTIDE SEQUENCE [LARGE SCALE GENOMIC DNA]</scope>
</reference>
<dbReference type="EMBL" id="CADCXV010000313">
    <property type="protein sequence ID" value="CAB0029353.1"/>
    <property type="molecule type" value="Genomic_DNA"/>
</dbReference>
<name>A0A6H5HWD0_9HYME</name>
<evidence type="ECO:0000313" key="2">
    <source>
        <dbReference type="Proteomes" id="UP000479190"/>
    </source>
</evidence>
<sequence length="209" mass="24189">MYREASRTYSYLYVYCKRFCARAPGQLPAGSLLEQQQQQQRRCVFTPTIFVWNYTKARIISSASGFRASSSQQQQQLKKKKRLAIRRINGRVVLAYVARYALLYVHEREAPFFCLIPARSSVCTAALDLRPHRVYIREFVKFCSGDALAQFGARISSLSTSEPQQLPQRSASKSRFQSARDSLRITLTKKAYEKTRENVARKENFQLYC</sequence>
<evidence type="ECO:0000313" key="1">
    <source>
        <dbReference type="EMBL" id="CAB0029353.1"/>
    </source>
</evidence>
<dbReference type="AlphaFoldDB" id="A0A6H5HWD0"/>
<gene>
    <name evidence="1" type="ORF">TBRA_LOCUS1391</name>
</gene>
<protein>
    <submittedName>
        <fullName evidence="1">Uncharacterized protein</fullName>
    </submittedName>
</protein>
<organism evidence="1 2">
    <name type="scientific">Trichogramma brassicae</name>
    <dbReference type="NCBI Taxonomy" id="86971"/>
    <lineage>
        <taxon>Eukaryota</taxon>
        <taxon>Metazoa</taxon>
        <taxon>Ecdysozoa</taxon>
        <taxon>Arthropoda</taxon>
        <taxon>Hexapoda</taxon>
        <taxon>Insecta</taxon>
        <taxon>Pterygota</taxon>
        <taxon>Neoptera</taxon>
        <taxon>Endopterygota</taxon>
        <taxon>Hymenoptera</taxon>
        <taxon>Apocrita</taxon>
        <taxon>Proctotrupomorpha</taxon>
        <taxon>Chalcidoidea</taxon>
        <taxon>Trichogrammatidae</taxon>
        <taxon>Trichogramma</taxon>
    </lineage>
</organism>
<keyword evidence="2" id="KW-1185">Reference proteome</keyword>
<dbReference type="Proteomes" id="UP000479190">
    <property type="component" value="Unassembled WGS sequence"/>
</dbReference>